<reference evidence="4" key="1">
    <citation type="journal article" date="2019" name="Int. J. Syst. Evol. Microbiol.">
        <title>The Global Catalogue of Microorganisms (GCM) 10K type strain sequencing project: providing services to taxonomists for standard genome sequencing and annotation.</title>
        <authorList>
            <consortium name="The Broad Institute Genomics Platform"/>
            <consortium name="The Broad Institute Genome Sequencing Center for Infectious Disease"/>
            <person name="Wu L."/>
            <person name="Ma J."/>
        </authorList>
    </citation>
    <scope>NUCLEOTIDE SEQUENCE [LARGE SCALE GENOMIC DNA]</scope>
    <source>
        <strain evidence="4">JCM 4504</strain>
    </source>
</reference>
<keyword evidence="2" id="KW-0732">Signal</keyword>
<dbReference type="EMBL" id="JBHSUW010000001">
    <property type="protein sequence ID" value="MFC6505303.1"/>
    <property type="molecule type" value="Genomic_DNA"/>
</dbReference>
<dbReference type="RefSeq" id="WP_193449160.1">
    <property type="nucleotide sequence ID" value="NZ_BMUJ01000003.1"/>
</dbReference>
<evidence type="ECO:0000256" key="2">
    <source>
        <dbReference type="SAM" id="SignalP"/>
    </source>
</evidence>
<feature type="compositionally biased region" description="Pro residues" evidence="1">
    <location>
        <begin position="77"/>
        <end position="103"/>
    </location>
</feature>
<feature type="region of interest" description="Disordered" evidence="1">
    <location>
        <begin position="38"/>
        <end position="59"/>
    </location>
</feature>
<dbReference type="Proteomes" id="UP001596321">
    <property type="component" value="Unassembled WGS sequence"/>
</dbReference>
<accession>A0ABW1Y8A3</accession>
<comment type="caution">
    <text evidence="3">The sequence shown here is derived from an EMBL/GenBank/DDBJ whole genome shotgun (WGS) entry which is preliminary data.</text>
</comment>
<feature type="region of interest" description="Disordered" evidence="1">
    <location>
        <begin position="74"/>
        <end position="111"/>
    </location>
</feature>
<feature type="signal peptide" evidence="2">
    <location>
        <begin position="1"/>
        <end position="35"/>
    </location>
</feature>
<organism evidence="3 4">
    <name type="scientific">Streptomyces plicatus</name>
    <dbReference type="NCBI Taxonomy" id="1922"/>
    <lineage>
        <taxon>Bacteria</taxon>
        <taxon>Bacillati</taxon>
        <taxon>Actinomycetota</taxon>
        <taxon>Actinomycetes</taxon>
        <taxon>Kitasatosporales</taxon>
        <taxon>Streptomycetaceae</taxon>
        <taxon>Streptomyces</taxon>
        <taxon>Streptomyces rochei group</taxon>
    </lineage>
</organism>
<keyword evidence="4" id="KW-1185">Reference proteome</keyword>
<name>A0ABW1Y8A3_STRPL</name>
<protein>
    <submittedName>
        <fullName evidence="3">Uncharacterized protein</fullName>
    </submittedName>
</protein>
<feature type="chain" id="PRO_5045063602" evidence="2">
    <location>
        <begin position="36"/>
        <end position="223"/>
    </location>
</feature>
<evidence type="ECO:0000256" key="1">
    <source>
        <dbReference type="SAM" id="MobiDB-lite"/>
    </source>
</evidence>
<evidence type="ECO:0000313" key="4">
    <source>
        <dbReference type="Proteomes" id="UP001596321"/>
    </source>
</evidence>
<sequence length="223" mass="23327">MTNLVPPATATRSPRRLWLPLALAALTLVTVPACGTEKTERAGADGPPSTHADTAGDRPGAAFTKMLDEVAHACPPSAAPEAPPTGPAEPSTPGPGETPPSDPIEPLAPTEGPEVELNARDWCAGVRHEQRIAEALWDLTDPTPTEVRTILNDLGYIDERIHGLERSGTTTRFSLDLRDRGGRLCLNGSAAGEQTVVDMCVAPTTGPFTPAEQSAHQGPSPTP</sequence>
<evidence type="ECO:0000313" key="3">
    <source>
        <dbReference type="EMBL" id="MFC6505303.1"/>
    </source>
</evidence>
<gene>
    <name evidence="3" type="ORF">ACFQFF_28380</name>
</gene>
<proteinExistence type="predicted"/>